<feature type="compositionally biased region" description="Polar residues" evidence="3">
    <location>
        <begin position="18"/>
        <end position="31"/>
    </location>
</feature>
<dbReference type="SMART" id="SM00055">
    <property type="entry name" value="FCH"/>
    <property type="match status" value="1"/>
</dbReference>
<dbReference type="SUPFAM" id="SSF103657">
    <property type="entry name" value="BAR/IMD domain-like"/>
    <property type="match status" value="1"/>
</dbReference>
<evidence type="ECO:0000256" key="2">
    <source>
        <dbReference type="PROSITE-ProRule" id="PRU01077"/>
    </source>
</evidence>
<organism evidence="6 7">
    <name type="scientific">Neodothiora populina</name>
    <dbReference type="NCBI Taxonomy" id="2781224"/>
    <lineage>
        <taxon>Eukaryota</taxon>
        <taxon>Fungi</taxon>
        <taxon>Dikarya</taxon>
        <taxon>Ascomycota</taxon>
        <taxon>Pezizomycotina</taxon>
        <taxon>Dothideomycetes</taxon>
        <taxon>Dothideomycetidae</taxon>
        <taxon>Dothideales</taxon>
        <taxon>Dothioraceae</taxon>
        <taxon>Neodothiora</taxon>
    </lineage>
</organism>
<dbReference type="RefSeq" id="XP_069197761.1">
    <property type="nucleotide sequence ID" value="XM_069345558.1"/>
</dbReference>
<name>A0ABR3P5M8_9PEZI</name>
<dbReference type="GeneID" id="95979430"/>
<feature type="compositionally biased region" description="Polar residues" evidence="3">
    <location>
        <begin position="479"/>
        <end position="499"/>
    </location>
</feature>
<dbReference type="CDD" id="cd07652">
    <property type="entry name" value="F-BAR_Rgd1"/>
    <property type="match status" value="1"/>
</dbReference>
<feature type="compositionally biased region" description="Basic and acidic residues" evidence="3">
    <location>
        <begin position="1"/>
        <end position="12"/>
    </location>
</feature>
<keyword evidence="7" id="KW-1185">Reference proteome</keyword>
<accession>A0ABR3P5M8</accession>
<dbReference type="InterPro" id="IPR008936">
    <property type="entry name" value="Rho_GTPase_activation_prot"/>
</dbReference>
<evidence type="ECO:0000259" key="4">
    <source>
        <dbReference type="PROSITE" id="PS50238"/>
    </source>
</evidence>
<keyword evidence="1" id="KW-0343">GTPase activation</keyword>
<feature type="compositionally biased region" description="Polar residues" evidence="3">
    <location>
        <begin position="376"/>
        <end position="396"/>
    </location>
</feature>
<dbReference type="Gene3D" id="1.10.555.10">
    <property type="entry name" value="Rho GTPase activation protein"/>
    <property type="match status" value="1"/>
</dbReference>
<feature type="compositionally biased region" description="Polar residues" evidence="3">
    <location>
        <begin position="421"/>
        <end position="444"/>
    </location>
</feature>
<dbReference type="SUPFAM" id="SSF48350">
    <property type="entry name" value="GTPase activation domain, GAP"/>
    <property type="match status" value="1"/>
</dbReference>
<protein>
    <recommendedName>
        <fullName evidence="8">RhoGAP-domain-containing protein</fullName>
    </recommendedName>
</protein>
<feature type="region of interest" description="Disordered" evidence="3">
    <location>
        <begin position="1"/>
        <end position="31"/>
    </location>
</feature>
<dbReference type="Gene3D" id="1.20.1270.60">
    <property type="entry name" value="Arfaptin homology (AH) domain/BAR domain"/>
    <property type="match status" value="1"/>
</dbReference>
<proteinExistence type="predicted"/>
<dbReference type="PROSITE" id="PS51741">
    <property type="entry name" value="F_BAR"/>
    <property type="match status" value="1"/>
</dbReference>
<feature type="compositionally biased region" description="Low complexity" evidence="3">
    <location>
        <begin position="397"/>
        <end position="419"/>
    </location>
</feature>
<dbReference type="SMART" id="SM00324">
    <property type="entry name" value="RhoGAP"/>
    <property type="match status" value="1"/>
</dbReference>
<dbReference type="Proteomes" id="UP001562354">
    <property type="component" value="Unassembled WGS sequence"/>
</dbReference>
<evidence type="ECO:0000256" key="3">
    <source>
        <dbReference type="SAM" id="MobiDB-lite"/>
    </source>
</evidence>
<dbReference type="EMBL" id="JBFMKM010000013">
    <property type="protein sequence ID" value="KAL1301485.1"/>
    <property type="molecule type" value="Genomic_DNA"/>
</dbReference>
<feature type="domain" description="F-BAR" evidence="5">
    <location>
        <begin position="50"/>
        <end position="322"/>
    </location>
</feature>
<evidence type="ECO:0000313" key="6">
    <source>
        <dbReference type="EMBL" id="KAL1301485.1"/>
    </source>
</evidence>
<reference evidence="6 7" key="1">
    <citation type="submission" date="2024-07" db="EMBL/GenBank/DDBJ databases">
        <title>Draft sequence of the Neodothiora populina.</title>
        <authorList>
            <person name="Drown D.D."/>
            <person name="Schuette U.S."/>
            <person name="Buechlein A.B."/>
            <person name="Rusch D.R."/>
            <person name="Winton L.W."/>
            <person name="Adams G.A."/>
        </authorList>
    </citation>
    <scope>NUCLEOTIDE SEQUENCE [LARGE SCALE GENOMIC DNA]</scope>
    <source>
        <strain evidence="6 7">CPC 39397</strain>
    </source>
</reference>
<dbReference type="PANTHER" id="PTHR23176">
    <property type="entry name" value="RHO/RAC/CDC GTPASE-ACTIVATING PROTEIN"/>
    <property type="match status" value="1"/>
</dbReference>
<comment type="caution">
    <text evidence="6">The sequence shown here is derived from an EMBL/GenBank/DDBJ whole genome shotgun (WGS) entry which is preliminary data.</text>
</comment>
<sequence>MSESPDGDKLTDGDGLFKSSTNTRDSAETASTPVIAVSNNDHELSQQVQHNVDNVLYSDIGINTLLARLKQSVASAKDYAAFLKKRSSIEEDHAMGMRRLAKTHHDSIRKTDSRQGSYVHQLEQVMRQHERMADNGMQFALSVHQMHEDLNELSRNIELGRKHWKHEGLNAEKRATDAESAMDKAKTKYDGLAEEYDRARTGDAKGGRRLGLKGPKSAAQVEEDLLRKLQAADSDYQQKVHAARAQREELIKTGRPQAVKALRELINECDSGLALQLQKFATFNEKLLLGNGLVVCPLPATDGAPAQRSMKDVVLDIDNDRDFYSYILNHTTKIPVRTGEIQYKQHPTLLPKQQTPAPQARQVSSTLQQPPSSQSATVSFSSPGVPPQQYNNSTNEQHSVSPQPSPQPAAAKPYPTYPTNDPYSQSETSPNAVNNPPYPSSGSSVRGVPIASPTIPASYPSPAAYNSTNGAPGGPMGQHHSQNYPTPHNATPPSSSAIASNLPPLKPVFGVALEELFRRDGTAVPMVVYQCMQAVDLFGLDVEGIYRVNGTAAHVQQLKAMFDHDSAAVDFRNPTSFSHDINSVAGLLKTFFRDLPDPLLTAAHYGRFIEAGRIEDDVVRRDTVHAIINDLPDAHYATLRALVLHLERVRSHDSQNRMGTANLSICFAPTLMGLGEGRMGAVQDAGLQARVLSTILDHTFQIFDED</sequence>
<keyword evidence="2" id="KW-0175">Coiled coil</keyword>
<evidence type="ECO:0000259" key="5">
    <source>
        <dbReference type="PROSITE" id="PS51741"/>
    </source>
</evidence>
<evidence type="ECO:0008006" key="8">
    <source>
        <dbReference type="Google" id="ProtNLM"/>
    </source>
</evidence>
<dbReference type="PANTHER" id="PTHR23176:SF136">
    <property type="entry name" value="RHO GTPASE ACTIVATOR (RGD1)"/>
    <property type="match status" value="1"/>
</dbReference>
<feature type="region of interest" description="Disordered" evidence="3">
    <location>
        <begin position="350"/>
        <end position="449"/>
    </location>
</feature>
<evidence type="ECO:0000256" key="1">
    <source>
        <dbReference type="ARBA" id="ARBA00022468"/>
    </source>
</evidence>
<dbReference type="InterPro" id="IPR031160">
    <property type="entry name" value="F_BAR_dom"/>
</dbReference>
<dbReference type="InterPro" id="IPR001060">
    <property type="entry name" value="FCH_dom"/>
</dbReference>
<dbReference type="Pfam" id="PF00620">
    <property type="entry name" value="RhoGAP"/>
    <property type="match status" value="1"/>
</dbReference>
<dbReference type="InterPro" id="IPR027267">
    <property type="entry name" value="AH/BAR_dom_sf"/>
</dbReference>
<dbReference type="InterPro" id="IPR000198">
    <property type="entry name" value="RhoGAP_dom"/>
</dbReference>
<dbReference type="Pfam" id="PF00611">
    <property type="entry name" value="FCH"/>
    <property type="match status" value="1"/>
</dbReference>
<feature type="domain" description="Rho-GAP" evidence="4">
    <location>
        <begin position="511"/>
        <end position="703"/>
    </location>
</feature>
<feature type="region of interest" description="Disordered" evidence="3">
    <location>
        <begin position="461"/>
        <end position="499"/>
    </location>
</feature>
<dbReference type="InterPro" id="IPR050729">
    <property type="entry name" value="Rho-GAP"/>
</dbReference>
<evidence type="ECO:0000313" key="7">
    <source>
        <dbReference type="Proteomes" id="UP001562354"/>
    </source>
</evidence>
<feature type="compositionally biased region" description="Low complexity" evidence="3">
    <location>
        <begin position="362"/>
        <end position="375"/>
    </location>
</feature>
<gene>
    <name evidence="6" type="ORF">AAFC00_005731</name>
</gene>
<dbReference type="PROSITE" id="PS50238">
    <property type="entry name" value="RHOGAP"/>
    <property type="match status" value="1"/>
</dbReference>